<sequence>MAQQHNKNKQRRVSNMGSALTEGPSGTKAFNLSDHPPPPPPPPPMLAQRTRTLKWVITKETGSPACPPYTTTSSGLWIRLQSPSKTMTGIAMWRAAPATLAMLFLVVALAEQQGVPSDPSSAAEGRRGGGGGLEIVRKEKHLSRHKRDWLWNVHYVLEEVEPPQKFGKLKSSKTTDGVIYKLEGDGANTIFTVNKDGELSLTKTLDREEKSEYNLTALMYNSMNELVEKGGDFTVHVSDVNDNPPVFPVAYNGSILERSNEGTRVVQVTATDRDGPLYGAQRYSLRPEGDHSAFQIDRITGMITSKMGTLDREVQNKYVLVVQAKDSQGMTAGLTATTTVTITITDINDNQASFSKRTYDLRVLENQRLEDAIGTLTLIDNDEIQNKDPTFTITPSSNSMFDVSRSRQKDCNINLKQVNIEVVDVDEPPVFSQPMYAFSVMEETMVTNIGTIIAKDPDHAKKTIQYFAEDHDCPIGVNPITGQLFSLRKLDRELKSTHIFRFRAQEESNGNSPGMHSFVKVNISVQDMNDNAPELAWDDIFVCENDMAGTVIGRLSATDKDEQVAHFHYSLANPSDNFTITKNASDNTAVIRLKSGGFRLDDPIDYNLGVRVEDGGQPPKSSVMNVPIKVCRCDSRRIHTRCKAAALRMGVSIHALIAVLLCILTILVIVILVVIRRRFHKESLANMRHSGEIHEQLVTYDEEGGGEMDTNGYDVSILTSARHDGSLLMHPDHGLHPSLYARVQKQPAQQRHQLLHPNHLLSAPLPPAACKGDMAVMIEKKKDAADHDRDGVPFDTLHIYGYEGGSGSLAGSLSSLDSSRSSTGSGGPEYDFLNDWGPRFRTLAELYGVDEADGYLPY</sequence>
<keyword evidence="8" id="KW-0732">Signal</keyword>
<dbReference type="GO" id="GO:0005923">
    <property type="term" value="C:bicellular tight junction"/>
    <property type="evidence" value="ECO:0007669"/>
    <property type="project" value="TreeGrafter"/>
</dbReference>
<evidence type="ECO:0000256" key="20">
    <source>
        <dbReference type="SAM" id="MobiDB-lite"/>
    </source>
</evidence>
<dbReference type="EMBL" id="JAOPHQ010004972">
    <property type="protein sequence ID" value="KAK0137122.1"/>
    <property type="molecule type" value="Genomic_DNA"/>
</dbReference>
<evidence type="ECO:0000256" key="5">
    <source>
        <dbReference type="ARBA" id="ARBA00022685"/>
    </source>
</evidence>
<dbReference type="Pfam" id="PF01049">
    <property type="entry name" value="CADH_Y-type_LIR"/>
    <property type="match status" value="1"/>
</dbReference>
<dbReference type="PROSITE" id="PS50268">
    <property type="entry name" value="CADHERIN_2"/>
    <property type="match status" value="4"/>
</dbReference>
<keyword evidence="6 18" id="KW-0812">Transmembrane</keyword>
<keyword evidence="5" id="KW-0165">Cleavage on pair of basic residues</keyword>
<keyword evidence="13 21" id="KW-1133">Transmembrane helix</keyword>
<evidence type="ECO:0000256" key="16">
    <source>
        <dbReference type="ARBA" id="ARBA00030559"/>
    </source>
</evidence>
<dbReference type="GO" id="GO:0002009">
    <property type="term" value="P:morphogenesis of an epithelium"/>
    <property type="evidence" value="ECO:0007669"/>
    <property type="project" value="UniProtKB-ARBA"/>
</dbReference>
<feature type="region of interest" description="Disordered" evidence="20">
    <location>
        <begin position="115"/>
        <end position="134"/>
    </location>
</feature>
<dbReference type="GO" id="GO:0016477">
    <property type="term" value="P:cell migration"/>
    <property type="evidence" value="ECO:0007669"/>
    <property type="project" value="TreeGrafter"/>
</dbReference>
<proteinExistence type="predicted"/>
<evidence type="ECO:0000256" key="21">
    <source>
        <dbReference type="SAM" id="Phobius"/>
    </source>
</evidence>
<evidence type="ECO:0000256" key="15">
    <source>
        <dbReference type="ARBA" id="ARBA00023180"/>
    </source>
</evidence>
<dbReference type="GO" id="GO:0045296">
    <property type="term" value="F:cadherin binding"/>
    <property type="evidence" value="ECO:0007669"/>
    <property type="project" value="TreeGrafter"/>
</dbReference>
<dbReference type="PRINTS" id="PR00205">
    <property type="entry name" value="CADHERIN"/>
</dbReference>
<accession>A0AA47NUY2</accession>
<dbReference type="GO" id="GO:0000902">
    <property type="term" value="P:cell morphogenesis"/>
    <property type="evidence" value="ECO:0007669"/>
    <property type="project" value="TreeGrafter"/>
</dbReference>
<evidence type="ECO:0000256" key="8">
    <source>
        <dbReference type="ARBA" id="ARBA00022729"/>
    </source>
</evidence>
<dbReference type="GO" id="GO:0044331">
    <property type="term" value="P:cell-cell adhesion mediated by cadherin"/>
    <property type="evidence" value="ECO:0007669"/>
    <property type="project" value="TreeGrafter"/>
</dbReference>
<dbReference type="GO" id="GO:0016342">
    <property type="term" value="C:catenin complex"/>
    <property type="evidence" value="ECO:0007669"/>
    <property type="project" value="TreeGrafter"/>
</dbReference>
<dbReference type="FunFam" id="2.60.40.60:FF:000202">
    <property type="entry name" value="cadherin-8 isoform X4"/>
    <property type="match status" value="1"/>
</dbReference>
<dbReference type="GO" id="GO:0008013">
    <property type="term" value="F:beta-catenin binding"/>
    <property type="evidence" value="ECO:0007669"/>
    <property type="project" value="TreeGrafter"/>
</dbReference>
<dbReference type="GO" id="GO:0034332">
    <property type="term" value="P:adherens junction organization"/>
    <property type="evidence" value="ECO:0007669"/>
    <property type="project" value="TreeGrafter"/>
</dbReference>
<evidence type="ECO:0000256" key="2">
    <source>
        <dbReference type="ARBA" id="ARBA00004536"/>
    </source>
</evidence>
<dbReference type="SMART" id="SM00112">
    <property type="entry name" value="CA"/>
    <property type="match status" value="4"/>
</dbReference>
<feature type="compositionally biased region" description="Pro residues" evidence="20">
    <location>
        <begin position="35"/>
        <end position="44"/>
    </location>
</feature>
<dbReference type="InterPro" id="IPR020894">
    <property type="entry name" value="Cadherin_CS"/>
</dbReference>
<reference evidence="23" key="1">
    <citation type="journal article" date="2023" name="Front. Mar. Sci.">
        <title>A new Merluccius polli reference genome to investigate the effects of global change in West African waters.</title>
        <authorList>
            <person name="Mateo J.L."/>
            <person name="Blanco-Fernandez C."/>
            <person name="Garcia-Vazquez E."/>
            <person name="Machado-Schiaffino G."/>
        </authorList>
    </citation>
    <scope>NUCLEOTIDE SEQUENCE</scope>
    <source>
        <strain evidence="23">C29</strain>
        <tissue evidence="23">Fin</tissue>
    </source>
</reference>
<feature type="domain" description="Cadherin" evidence="22">
    <location>
        <begin position="178"/>
        <end position="247"/>
    </location>
</feature>
<dbReference type="PROSITE" id="PS00232">
    <property type="entry name" value="CADHERIN_1"/>
    <property type="match status" value="2"/>
</dbReference>
<keyword evidence="9" id="KW-0677">Repeat</keyword>
<comment type="subcellular location">
    <subcellularLocation>
        <location evidence="2">Cell junction</location>
        <location evidence="2">Adherens junction</location>
    </subcellularLocation>
    <subcellularLocation>
        <location evidence="1 18">Cell membrane</location>
        <topology evidence="1 18">Single-pass type I membrane protein</topology>
    </subcellularLocation>
</comment>
<dbReference type="FunFam" id="4.10.900.10:FF:000001">
    <property type="entry name" value="Cadherin 2"/>
    <property type="match status" value="1"/>
</dbReference>
<dbReference type="PANTHER" id="PTHR24027">
    <property type="entry name" value="CADHERIN-23"/>
    <property type="match status" value="1"/>
</dbReference>
<feature type="domain" description="Cadherin" evidence="22">
    <location>
        <begin position="432"/>
        <end position="535"/>
    </location>
</feature>
<gene>
    <name evidence="23" type="primary">CDH5</name>
    <name evidence="23" type="ORF">N1851_026684</name>
</gene>
<keyword evidence="4" id="KW-1003">Cell membrane</keyword>
<evidence type="ECO:0000256" key="9">
    <source>
        <dbReference type="ARBA" id="ARBA00022737"/>
    </source>
</evidence>
<evidence type="ECO:0000256" key="10">
    <source>
        <dbReference type="ARBA" id="ARBA00022837"/>
    </source>
</evidence>
<feature type="transmembrane region" description="Helical" evidence="21">
    <location>
        <begin position="651"/>
        <end position="675"/>
    </location>
</feature>
<feature type="compositionally biased region" description="Basic residues" evidence="20">
    <location>
        <begin position="1"/>
        <end position="12"/>
    </location>
</feature>
<dbReference type="GO" id="GO:0019903">
    <property type="term" value="F:protein phosphatase binding"/>
    <property type="evidence" value="ECO:0007669"/>
    <property type="project" value="TreeGrafter"/>
</dbReference>
<evidence type="ECO:0000256" key="3">
    <source>
        <dbReference type="ARBA" id="ARBA00021701"/>
    </source>
</evidence>
<dbReference type="Pfam" id="PF00028">
    <property type="entry name" value="Cadherin"/>
    <property type="match status" value="4"/>
</dbReference>
<evidence type="ECO:0000256" key="4">
    <source>
        <dbReference type="ARBA" id="ARBA00022475"/>
    </source>
</evidence>
<evidence type="ECO:0000256" key="11">
    <source>
        <dbReference type="ARBA" id="ARBA00022889"/>
    </source>
</evidence>
<evidence type="ECO:0000256" key="7">
    <source>
        <dbReference type="ARBA" id="ARBA00022723"/>
    </source>
</evidence>
<dbReference type="InterPro" id="IPR000233">
    <property type="entry name" value="Cadherin_Y-type_LIR"/>
</dbReference>
<evidence type="ECO:0000256" key="6">
    <source>
        <dbReference type="ARBA" id="ARBA00022692"/>
    </source>
</evidence>
<feature type="domain" description="Cadherin" evidence="22">
    <location>
        <begin position="247"/>
        <end position="354"/>
    </location>
</feature>
<dbReference type="Proteomes" id="UP001174136">
    <property type="component" value="Unassembled WGS sequence"/>
</dbReference>
<keyword evidence="12" id="KW-0965">Cell junction</keyword>
<keyword evidence="14 21" id="KW-0472">Membrane</keyword>
<dbReference type="InterPro" id="IPR039808">
    <property type="entry name" value="Cadherin"/>
</dbReference>
<dbReference type="InterPro" id="IPR002126">
    <property type="entry name" value="Cadherin-like_dom"/>
</dbReference>
<keyword evidence="11 18" id="KW-0130">Cell adhesion</keyword>
<evidence type="ECO:0000256" key="12">
    <source>
        <dbReference type="ARBA" id="ARBA00022949"/>
    </source>
</evidence>
<evidence type="ECO:0000313" key="23">
    <source>
        <dbReference type="EMBL" id="KAK0137122.1"/>
    </source>
</evidence>
<dbReference type="GO" id="GO:0007156">
    <property type="term" value="P:homophilic cell adhesion via plasma membrane adhesion molecules"/>
    <property type="evidence" value="ECO:0007669"/>
    <property type="project" value="InterPro"/>
</dbReference>
<dbReference type="InterPro" id="IPR015919">
    <property type="entry name" value="Cadherin-like_sf"/>
</dbReference>
<keyword evidence="24" id="KW-1185">Reference proteome</keyword>
<dbReference type="Gene3D" id="4.10.900.10">
    <property type="entry name" value="TCF3-CBD (Catenin binding domain)"/>
    <property type="match status" value="1"/>
</dbReference>
<dbReference type="InterPro" id="IPR027397">
    <property type="entry name" value="Catenin-bd_sf"/>
</dbReference>
<keyword evidence="10 17" id="KW-0106">Calcium</keyword>
<dbReference type="AlphaFoldDB" id="A0AA47NUY2"/>
<evidence type="ECO:0000256" key="17">
    <source>
        <dbReference type="PROSITE-ProRule" id="PRU00043"/>
    </source>
</evidence>
<comment type="function">
    <text evidence="19">Cadherins are calcium-dependent cell adhesion proteins.</text>
</comment>
<evidence type="ECO:0000259" key="22">
    <source>
        <dbReference type="PROSITE" id="PS50268"/>
    </source>
</evidence>
<evidence type="ECO:0000313" key="24">
    <source>
        <dbReference type="Proteomes" id="UP001174136"/>
    </source>
</evidence>
<evidence type="ECO:0000256" key="1">
    <source>
        <dbReference type="ARBA" id="ARBA00004251"/>
    </source>
</evidence>
<dbReference type="GO" id="GO:0005509">
    <property type="term" value="F:calcium ion binding"/>
    <property type="evidence" value="ECO:0007669"/>
    <property type="project" value="UniProtKB-UniRule"/>
</dbReference>
<feature type="region of interest" description="Disordered" evidence="20">
    <location>
        <begin position="1"/>
        <end position="44"/>
    </location>
</feature>
<dbReference type="GO" id="GO:0007043">
    <property type="term" value="P:cell-cell junction assembly"/>
    <property type="evidence" value="ECO:0007669"/>
    <property type="project" value="TreeGrafter"/>
</dbReference>
<dbReference type="PANTHER" id="PTHR24027:SF89">
    <property type="entry name" value="CADHERIN-5"/>
    <property type="match status" value="1"/>
</dbReference>
<keyword evidence="7" id="KW-0479">Metal-binding</keyword>
<dbReference type="GO" id="GO:0005912">
    <property type="term" value="C:adherens junction"/>
    <property type="evidence" value="ECO:0007669"/>
    <property type="project" value="UniProtKB-SubCell"/>
</dbReference>
<dbReference type="FunFam" id="2.60.40.60:FF:000020">
    <property type="entry name" value="Dachsous cadherin-related 1b"/>
    <property type="match status" value="1"/>
</dbReference>
<evidence type="ECO:0000256" key="19">
    <source>
        <dbReference type="RuleBase" id="RU004357"/>
    </source>
</evidence>
<dbReference type="CDD" id="cd11304">
    <property type="entry name" value="Cadherin_repeat"/>
    <property type="match status" value="4"/>
</dbReference>
<dbReference type="Gene3D" id="2.60.40.60">
    <property type="entry name" value="Cadherins"/>
    <property type="match status" value="5"/>
</dbReference>
<feature type="domain" description="Cadherin" evidence="22">
    <location>
        <begin position="542"/>
        <end position="647"/>
    </location>
</feature>
<protein>
    <recommendedName>
        <fullName evidence="3">Cadherin-5</fullName>
    </recommendedName>
    <alternativeName>
        <fullName evidence="16">Vascular endothelial cadherin</fullName>
    </alternativeName>
</protein>
<organism evidence="23 24">
    <name type="scientific">Merluccius polli</name>
    <name type="common">Benguela hake</name>
    <name type="synonym">Merluccius cadenati</name>
    <dbReference type="NCBI Taxonomy" id="89951"/>
    <lineage>
        <taxon>Eukaryota</taxon>
        <taxon>Metazoa</taxon>
        <taxon>Chordata</taxon>
        <taxon>Craniata</taxon>
        <taxon>Vertebrata</taxon>
        <taxon>Euteleostomi</taxon>
        <taxon>Actinopterygii</taxon>
        <taxon>Neopterygii</taxon>
        <taxon>Teleostei</taxon>
        <taxon>Neoteleostei</taxon>
        <taxon>Acanthomorphata</taxon>
        <taxon>Zeiogadaria</taxon>
        <taxon>Gadariae</taxon>
        <taxon>Gadiformes</taxon>
        <taxon>Gadoidei</taxon>
        <taxon>Merlucciidae</taxon>
        <taxon>Merluccius</taxon>
    </lineage>
</organism>
<dbReference type="SUPFAM" id="SSF49313">
    <property type="entry name" value="Cadherin-like"/>
    <property type="match status" value="4"/>
</dbReference>
<name>A0AA47NUY2_MERPO</name>
<evidence type="ECO:0000256" key="14">
    <source>
        <dbReference type="ARBA" id="ARBA00023136"/>
    </source>
</evidence>
<evidence type="ECO:0000256" key="18">
    <source>
        <dbReference type="RuleBase" id="RU003318"/>
    </source>
</evidence>
<dbReference type="GO" id="GO:0016339">
    <property type="term" value="P:calcium-dependent cell-cell adhesion via plasma membrane cell adhesion molecules"/>
    <property type="evidence" value="ECO:0007669"/>
    <property type="project" value="TreeGrafter"/>
</dbReference>
<keyword evidence="15" id="KW-0325">Glycoprotein</keyword>
<comment type="caution">
    <text evidence="23">The sequence shown here is derived from an EMBL/GenBank/DDBJ whole genome shotgun (WGS) entry which is preliminary data.</text>
</comment>
<evidence type="ECO:0000256" key="13">
    <source>
        <dbReference type="ARBA" id="ARBA00022989"/>
    </source>
</evidence>